<evidence type="ECO:0000313" key="1">
    <source>
        <dbReference type="EMBL" id="CDI81638.1"/>
    </source>
</evidence>
<sequence>MSGAKGVAVCASAYAKMVSHALRHHRDPVCGLLIGPGDQPAGKNSEIICAEAVPLLHTHFLHPQLRLGVELVETLCEAGVTEESGGFFSSFHENKWSKPKIVGFYYADILTISDRAPIMNKEASHIAQVLRQHYPQLVVCLFWAFIGSNWTAFPTEVIRVSEAALQLAEKTIAEET</sequence>
<accession>U6GQV5</accession>
<dbReference type="EMBL" id="HG671748">
    <property type="protein sequence ID" value="CDI81638.1"/>
    <property type="molecule type" value="Genomic_DNA"/>
</dbReference>
<evidence type="ECO:0000313" key="2">
    <source>
        <dbReference type="Proteomes" id="UP000018050"/>
    </source>
</evidence>
<protein>
    <submittedName>
        <fullName evidence="1">Uncharacterized protein</fullName>
    </submittedName>
</protein>
<dbReference type="GO" id="GO:0072546">
    <property type="term" value="C:EMC complex"/>
    <property type="evidence" value="ECO:0007669"/>
    <property type="project" value="InterPro"/>
</dbReference>
<dbReference type="GeneID" id="25274311"/>
<reference evidence="1" key="1">
    <citation type="submission" date="2013-10" db="EMBL/GenBank/DDBJ databases">
        <title>Genomic analysis of the causative agents of coccidiosis in chickens.</title>
        <authorList>
            <person name="Reid A.J."/>
            <person name="Blake D."/>
            <person name="Billington K."/>
            <person name="Browne H."/>
            <person name="Dunn M."/>
            <person name="Hung S."/>
            <person name="Kawahara F."/>
            <person name="Miranda-Saavedra D."/>
            <person name="Mourier T."/>
            <person name="Nagra H."/>
            <person name="Otto T.D."/>
            <person name="Rawlings N."/>
            <person name="Sanchez A."/>
            <person name="Sanders M."/>
            <person name="Subramaniam C."/>
            <person name="Tay Y."/>
            <person name="Dear P."/>
            <person name="Doerig C."/>
            <person name="Gruber A."/>
            <person name="Parkinson J."/>
            <person name="Shirley M."/>
            <person name="Wan K.L."/>
            <person name="Berriman M."/>
            <person name="Tomley F."/>
            <person name="Pain A."/>
        </authorList>
    </citation>
    <scope>NUCLEOTIDE SEQUENCE</scope>
    <source>
        <strain evidence="1">Houghton</strain>
    </source>
</reference>
<dbReference type="InterPro" id="IPR005366">
    <property type="entry name" value="EMC8/9"/>
</dbReference>
<reference evidence="1" key="2">
    <citation type="submission" date="2013-10" db="EMBL/GenBank/DDBJ databases">
        <authorList>
            <person name="Aslett M."/>
        </authorList>
    </citation>
    <scope>NUCLEOTIDE SEQUENCE</scope>
    <source>
        <strain evidence="1">Houghton</strain>
    </source>
</reference>
<organism evidence="1 2">
    <name type="scientific">Eimeria acervulina</name>
    <name type="common">Coccidian parasite</name>
    <dbReference type="NCBI Taxonomy" id="5801"/>
    <lineage>
        <taxon>Eukaryota</taxon>
        <taxon>Sar</taxon>
        <taxon>Alveolata</taxon>
        <taxon>Apicomplexa</taxon>
        <taxon>Conoidasida</taxon>
        <taxon>Coccidia</taxon>
        <taxon>Eucoccidiorida</taxon>
        <taxon>Eimeriorina</taxon>
        <taxon>Eimeriidae</taxon>
        <taxon>Eimeria</taxon>
    </lineage>
</organism>
<dbReference type="Pfam" id="PF03665">
    <property type="entry name" value="UPF0172"/>
    <property type="match status" value="1"/>
</dbReference>
<gene>
    <name evidence="1" type="ORF">EAH_00062410</name>
</gene>
<dbReference type="Proteomes" id="UP000018050">
    <property type="component" value="Unassembled WGS sequence"/>
</dbReference>
<dbReference type="VEuPathDB" id="ToxoDB:EAH_00062410"/>
<dbReference type="AlphaFoldDB" id="U6GQV5"/>
<dbReference type="PANTHER" id="PTHR12941:SF10">
    <property type="entry name" value="ER MEMBRANE PROTEIN COMPLEX SUBUNIT 8_9 HOMOLOG"/>
    <property type="match status" value="1"/>
</dbReference>
<dbReference type="RefSeq" id="XP_013248704.1">
    <property type="nucleotide sequence ID" value="XM_013393250.1"/>
</dbReference>
<name>U6GQV5_EIMAC</name>
<keyword evidence="2" id="KW-1185">Reference proteome</keyword>
<dbReference type="OrthoDB" id="194468at2759"/>
<proteinExistence type="predicted"/>
<dbReference type="PANTHER" id="PTHR12941">
    <property type="entry name" value="ER MEMBRANE PROTEIN COMPLEX"/>
    <property type="match status" value="1"/>
</dbReference>